<name>A0A6J5Q1V7_9CAUD</name>
<reference evidence="1" key="1">
    <citation type="submission" date="2020-05" db="EMBL/GenBank/DDBJ databases">
        <authorList>
            <person name="Chiriac C."/>
            <person name="Salcher M."/>
            <person name="Ghai R."/>
            <person name="Kavagutti S V."/>
        </authorList>
    </citation>
    <scope>NUCLEOTIDE SEQUENCE</scope>
</reference>
<accession>A0A6J5Q1V7</accession>
<sequence>MRKVFTYNLIENPTTTPAYVEISKGGWHQNPKDNSFIGIGEITGEENGLVKVFETKEELLSYLNSYTLDWTEQLTLTSEIVRFDATIEASRLWSLL</sequence>
<gene>
    <name evidence="1" type="ORF">UFOVP999_57</name>
</gene>
<protein>
    <submittedName>
        <fullName evidence="1">Uncharacterized protein</fullName>
    </submittedName>
</protein>
<dbReference type="EMBL" id="LR796947">
    <property type="protein sequence ID" value="CAB4177432.1"/>
    <property type="molecule type" value="Genomic_DNA"/>
</dbReference>
<proteinExistence type="predicted"/>
<evidence type="ECO:0000313" key="1">
    <source>
        <dbReference type="EMBL" id="CAB4177432.1"/>
    </source>
</evidence>
<organism evidence="1">
    <name type="scientific">uncultured Caudovirales phage</name>
    <dbReference type="NCBI Taxonomy" id="2100421"/>
    <lineage>
        <taxon>Viruses</taxon>
        <taxon>Duplodnaviria</taxon>
        <taxon>Heunggongvirae</taxon>
        <taxon>Uroviricota</taxon>
        <taxon>Caudoviricetes</taxon>
        <taxon>Peduoviridae</taxon>
        <taxon>Maltschvirus</taxon>
        <taxon>Maltschvirus maltsch</taxon>
    </lineage>
</organism>